<sequence length="59" mass="7146">MDSIQFRRFSEGLGRSLPQGVAAERWNEYMQYRDEEDQAEDDTTEMERQEPPRIRRIKP</sequence>
<dbReference type="EMBL" id="CP002869">
    <property type="protein sequence ID" value="AEI40085.1"/>
    <property type="molecule type" value="Genomic_DNA"/>
</dbReference>
<reference evidence="3" key="1">
    <citation type="submission" date="2011-06" db="EMBL/GenBank/DDBJ databases">
        <title>Complete genome sequence of Paenibacillus mucilaginosus KNP414.</title>
        <authorList>
            <person name="Wang J."/>
            <person name="Hu S."/>
            <person name="Hu X."/>
            <person name="Zhang B."/>
            <person name="Dong D."/>
            <person name="Zhang S."/>
            <person name="Zhao K."/>
            <person name="Wu D."/>
        </authorList>
    </citation>
    <scope>NUCLEOTIDE SEQUENCE [LARGE SCALE GENOMIC DNA]</scope>
    <source>
        <strain evidence="3">KNP414</strain>
    </source>
</reference>
<gene>
    <name evidence="2" type="ordered locus">KNP414_01521</name>
</gene>
<reference evidence="2 3" key="2">
    <citation type="journal article" date="2013" name="Genome Announc.">
        <title>Genome Sequence of Growth-Improving Paenibacillus mucilaginosus Strain KNP414.</title>
        <authorList>
            <person name="Lu J.J."/>
            <person name="Wang J.F."/>
            <person name="Hu X.F."/>
        </authorList>
    </citation>
    <scope>NUCLEOTIDE SEQUENCE [LARGE SCALE GENOMIC DNA]</scope>
    <source>
        <strain evidence="2 3">KNP414</strain>
    </source>
</reference>
<feature type="region of interest" description="Disordered" evidence="1">
    <location>
        <begin position="34"/>
        <end position="59"/>
    </location>
</feature>
<dbReference type="AlphaFoldDB" id="F8FMK2"/>
<dbReference type="RefSeq" id="WP_013915247.1">
    <property type="nucleotide sequence ID" value="NC_015690.1"/>
</dbReference>
<feature type="compositionally biased region" description="Acidic residues" evidence="1">
    <location>
        <begin position="34"/>
        <end position="44"/>
    </location>
</feature>
<dbReference type="Proteomes" id="UP000006620">
    <property type="component" value="Chromosome"/>
</dbReference>
<evidence type="ECO:0000313" key="3">
    <source>
        <dbReference type="Proteomes" id="UP000006620"/>
    </source>
</evidence>
<evidence type="ECO:0000313" key="2">
    <source>
        <dbReference type="EMBL" id="AEI40085.1"/>
    </source>
</evidence>
<dbReference type="HOGENOM" id="CLU_2956220_0_0_9"/>
<dbReference type="PATRIC" id="fig|1036673.3.peg.1343"/>
<organism evidence="2 3">
    <name type="scientific">Paenibacillus mucilaginosus (strain KNP414)</name>
    <dbReference type="NCBI Taxonomy" id="1036673"/>
    <lineage>
        <taxon>Bacteria</taxon>
        <taxon>Bacillati</taxon>
        <taxon>Bacillota</taxon>
        <taxon>Bacilli</taxon>
        <taxon>Bacillales</taxon>
        <taxon>Paenibacillaceae</taxon>
        <taxon>Paenibacillus</taxon>
    </lineage>
</organism>
<dbReference type="KEGG" id="pms:KNP414_01521"/>
<proteinExistence type="predicted"/>
<evidence type="ECO:0000256" key="1">
    <source>
        <dbReference type="SAM" id="MobiDB-lite"/>
    </source>
</evidence>
<name>F8FMK2_PAEMK</name>
<protein>
    <submittedName>
        <fullName evidence="2">Uncharacterized protein</fullName>
    </submittedName>
</protein>
<accession>F8FMK2</accession>